<reference evidence="2" key="1">
    <citation type="journal article" date="2020" name="Fungal Divers.">
        <title>Resolving the Mortierellaceae phylogeny through synthesis of multi-gene phylogenetics and phylogenomics.</title>
        <authorList>
            <person name="Vandepol N."/>
            <person name="Liber J."/>
            <person name="Desiro A."/>
            <person name="Na H."/>
            <person name="Kennedy M."/>
            <person name="Barry K."/>
            <person name="Grigoriev I.V."/>
            <person name="Miller A.N."/>
            <person name="O'Donnell K."/>
            <person name="Stajich J.E."/>
            <person name="Bonito G."/>
        </authorList>
    </citation>
    <scope>NUCLEOTIDE SEQUENCE</scope>
    <source>
        <strain evidence="2">NVP60</strain>
    </source>
</reference>
<organism evidence="2 3">
    <name type="scientific">Linnemannia gamsii</name>
    <dbReference type="NCBI Taxonomy" id="64522"/>
    <lineage>
        <taxon>Eukaryota</taxon>
        <taxon>Fungi</taxon>
        <taxon>Fungi incertae sedis</taxon>
        <taxon>Mucoromycota</taxon>
        <taxon>Mortierellomycotina</taxon>
        <taxon>Mortierellomycetes</taxon>
        <taxon>Mortierellales</taxon>
        <taxon>Mortierellaceae</taxon>
        <taxon>Linnemannia</taxon>
    </lineage>
</organism>
<sequence>MMPTLGHQQEQVRPITKMMSNPISDSLTLNNDSPNLHLSPPVGAGARFASDPEKGDCNSAASIHSSESSLGSTKSAELDPALIKKLRTKIDWRLVPLTSVLYLCSFLDRVNIGQ</sequence>
<evidence type="ECO:0000313" key="3">
    <source>
        <dbReference type="Proteomes" id="UP000823405"/>
    </source>
</evidence>
<proteinExistence type="predicted"/>
<evidence type="ECO:0000313" key="2">
    <source>
        <dbReference type="EMBL" id="KAG0294555.1"/>
    </source>
</evidence>
<accession>A0A9P6QTF6</accession>
<dbReference type="OrthoDB" id="2985014at2759"/>
<dbReference type="EMBL" id="JAAAIN010002314">
    <property type="protein sequence ID" value="KAG0294555.1"/>
    <property type="molecule type" value="Genomic_DNA"/>
</dbReference>
<protein>
    <submittedName>
        <fullName evidence="2">Uncharacterized protein</fullName>
    </submittedName>
</protein>
<keyword evidence="3" id="KW-1185">Reference proteome</keyword>
<dbReference type="Proteomes" id="UP000823405">
    <property type="component" value="Unassembled WGS sequence"/>
</dbReference>
<dbReference type="AlphaFoldDB" id="A0A9P6QTF6"/>
<name>A0A9P6QTF6_9FUNG</name>
<comment type="caution">
    <text evidence="2">The sequence shown here is derived from an EMBL/GenBank/DDBJ whole genome shotgun (WGS) entry which is preliminary data.</text>
</comment>
<feature type="compositionally biased region" description="Low complexity" evidence="1">
    <location>
        <begin position="59"/>
        <end position="72"/>
    </location>
</feature>
<feature type="compositionally biased region" description="Polar residues" evidence="1">
    <location>
        <begin position="21"/>
        <end position="36"/>
    </location>
</feature>
<feature type="region of interest" description="Disordered" evidence="1">
    <location>
        <begin position="21"/>
        <end position="75"/>
    </location>
</feature>
<gene>
    <name evidence="2" type="ORF">BGZ97_005058</name>
</gene>
<evidence type="ECO:0000256" key="1">
    <source>
        <dbReference type="SAM" id="MobiDB-lite"/>
    </source>
</evidence>